<organism evidence="1 2">
    <name type="scientific">Hermetia illucens</name>
    <name type="common">Black soldier fly</name>
    <dbReference type="NCBI Taxonomy" id="343691"/>
    <lineage>
        <taxon>Eukaryota</taxon>
        <taxon>Metazoa</taxon>
        <taxon>Ecdysozoa</taxon>
        <taxon>Arthropoda</taxon>
        <taxon>Hexapoda</taxon>
        <taxon>Insecta</taxon>
        <taxon>Pterygota</taxon>
        <taxon>Neoptera</taxon>
        <taxon>Endopterygota</taxon>
        <taxon>Diptera</taxon>
        <taxon>Brachycera</taxon>
        <taxon>Stratiomyomorpha</taxon>
        <taxon>Stratiomyidae</taxon>
        <taxon>Hermetiinae</taxon>
        <taxon>Hermetia</taxon>
    </lineage>
</organism>
<dbReference type="Proteomes" id="UP000594454">
    <property type="component" value="Chromosome 4"/>
</dbReference>
<keyword evidence="2" id="KW-1185">Reference proteome</keyword>
<evidence type="ECO:0000313" key="1">
    <source>
        <dbReference type="EMBL" id="CAD7088114.1"/>
    </source>
</evidence>
<proteinExistence type="predicted"/>
<dbReference type="InParanoid" id="A0A7R8UW00"/>
<sequence length="125" mass="14719">MATERGCRRKQGCEYQRRQRQVTKAIYSENTATNGYKLSSFATIYPELPPTPQSNHSRKRVKSIIHRFQNKKILGKLDLFLTLKHHLRIYNDFHNQPIENKKEGTVSVTNVVAPVWQKFVWAYRS</sequence>
<name>A0A7R8UW00_HERIL</name>
<gene>
    <name evidence="1" type="ORF">HERILL_LOCUS10768</name>
</gene>
<reference evidence="1 2" key="1">
    <citation type="submission" date="2020-11" db="EMBL/GenBank/DDBJ databases">
        <authorList>
            <person name="Wallbank WR R."/>
            <person name="Pardo Diaz C."/>
            <person name="Kozak K."/>
            <person name="Martin S."/>
            <person name="Jiggins C."/>
            <person name="Moest M."/>
            <person name="Warren A I."/>
            <person name="Generalovic N T."/>
            <person name="Byers J.R.P. K."/>
            <person name="Montejo-Kovacevich G."/>
            <person name="Yen C E."/>
        </authorList>
    </citation>
    <scope>NUCLEOTIDE SEQUENCE [LARGE SCALE GENOMIC DNA]</scope>
</reference>
<dbReference type="AlphaFoldDB" id="A0A7R8UW00"/>
<dbReference type="EMBL" id="LR899012">
    <property type="protein sequence ID" value="CAD7088114.1"/>
    <property type="molecule type" value="Genomic_DNA"/>
</dbReference>
<evidence type="ECO:0000313" key="2">
    <source>
        <dbReference type="Proteomes" id="UP000594454"/>
    </source>
</evidence>
<protein>
    <submittedName>
        <fullName evidence="1">Uncharacterized protein</fullName>
    </submittedName>
</protein>
<accession>A0A7R8UW00</accession>